<comment type="caution">
    <text evidence="1">The sequence shown here is derived from an EMBL/GenBank/DDBJ whole genome shotgun (WGS) entry which is preliminary data.</text>
</comment>
<organism evidence="1 2">
    <name type="scientific">Funneliformis geosporum</name>
    <dbReference type="NCBI Taxonomy" id="1117311"/>
    <lineage>
        <taxon>Eukaryota</taxon>
        <taxon>Fungi</taxon>
        <taxon>Fungi incertae sedis</taxon>
        <taxon>Mucoromycota</taxon>
        <taxon>Glomeromycotina</taxon>
        <taxon>Glomeromycetes</taxon>
        <taxon>Glomerales</taxon>
        <taxon>Glomeraceae</taxon>
        <taxon>Funneliformis</taxon>
    </lineage>
</organism>
<keyword evidence="2" id="KW-1185">Reference proteome</keyword>
<accession>A0A9W4SAG5</accession>
<evidence type="ECO:0000313" key="1">
    <source>
        <dbReference type="EMBL" id="CAI2161657.1"/>
    </source>
</evidence>
<proteinExistence type="predicted"/>
<dbReference type="AlphaFoldDB" id="A0A9W4SAG5"/>
<gene>
    <name evidence="1" type="ORF">FWILDA_LOCUS160</name>
</gene>
<reference evidence="1" key="1">
    <citation type="submission" date="2022-08" db="EMBL/GenBank/DDBJ databases">
        <authorList>
            <person name="Kallberg Y."/>
            <person name="Tangrot J."/>
            <person name="Rosling A."/>
        </authorList>
    </citation>
    <scope>NUCLEOTIDE SEQUENCE</scope>
    <source>
        <strain evidence="1">Wild A</strain>
    </source>
</reference>
<sequence length="86" mass="10153">METKLDIEKVSQWTEENFVELEKILHDSSLLLDVSKFPLKSFGEMLNRYIIDPDTPPNSTEKDQFNEITNKFDENNHKSYSFNLLI</sequence>
<name>A0A9W4SAG5_9GLOM</name>
<dbReference type="Proteomes" id="UP001153678">
    <property type="component" value="Unassembled WGS sequence"/>
</dbReference>
<protein>
    <submittedName>
        <fullName evidence="1">14025_t:CDS:1</fullName>
    </submittedName>
</protein>
<dbReference type="EMBL" id="CAMKVN010000010">
    <property type="protein sequence ID" value="CAI2161657.1"/>
    <property type="molecule type" value="Genomic_DNA"/>
</dbReference>
<evidence type="ECO:0000313" key="2">
    <source>
        <dbReference type="Proteomes" id="UP001153678"/>
    </source>
</evidence>